<evidence type="ECO:0000313" key="1">
    <source>
        <dbReference type="EMBL" id="MPM91643.1"/>
    </source>
</evidence>
<reference evidence="1" key="1">
    <citation type="submission" date="2019-08" db="EMBL/GenBank/DDBJ databases">
        <authorList>
            <person name="Kucharzyk K."/>
            <person name="Murdoch R.W."/>
            <person name="Higgins S."/>
            <person name="Loffler F."/>
        </authorList>
    </citation>
    <scope>NUCLEOTIDE SEQUENCE</scope>
</reference>
<dbReference type="EMBL" id="VSSQ01038674">
    <property type="protein sequence ID" value="MPM91643.1"/>
    <property type="molecule type" value="Genomic_DNA"/>
</dbReference>
<accession>A0A645DSJ6</accession>
<gene>
    <name evidence="1" type="ORF">SDC9_138774</name>
</gene>
<proteinExistence type="predicted"/>
<sequence>MYEDYSKDFHNSRIPMSKYSSVSKLSSKPIFFVVNRENLADDDWYISLIIIVTIFNSSRIDKHIVLPETS</sequence>
<name>A0A645DSJ6_9ZZZZ</name>
<organism evidence="1">
    <name type="scientific">bioreactor metagenome</name>
    <dbReference type="NCBI Taxonomy" id="1076179"/>
    <lineage>
        <taxon>unclassified sequences</taxon>
        <taxon>metagenomes</taxon>
        <taxon>ecological metagenomes</taxon>
    </lineage>
</organism>
<dbReference type="AlphaFoldDB" id="A0A645DSJ6"/>
<comment type="caution">
    <text evidence="1">The sequence shown here is derived from an EMBL/GenBank/DDBJ whole genome shotgun (WGS) entry which is preliminary data.</text>
</comment>
<protein>
    <submittedName>
        <fullName evidence="1">Uncharacterized protein</fullName>
    </submittedName>
</protein>